<protein>
    <recommendedName>
        <fullName evidence="3">SCD domain-containing protein</fullName>
    </recommendedName>
</protein>
<dbReference type="EMBL" id="AJWJ01000337">
    <property type="protein sequence ID" value="KAF2071798.1"/>
    <property type="molecule type" value="Genomic_DNA"/>
</dbReference>
<evidence type="ECO:0000256" key="2">
    <source>
        <dbReference type="SAM" id="MobiDB-lite"/>
    </source>
</evidence>
<feature type="domain" description="SCD" evidence="3">
    <location>
        <begin position="230"/>
        <end position="314"/>
    </location>
</feature>
<organism evidence="4 5">
    <name type="scientific">Polysphondylium violaceum</name>
    <dbReference type="NCBI Taxonomy" id="133409"/>
    <lineage>
        <taxon>Eukaryota</taxon>
        <taxon>Amoebozoa</taxon>
        <taxon>Evosea</taxon>
        <taxon>Eumycetozoa</taxon>
        <taxon>Dictyostelia</taxon>
        <taxon>Dictyosteliales</taxon>
        <taxon>Dictyosteliaceae</taxon>
        <taxon>Polysphondylium</taxon>
    </lineage>
</organism>
<feature type="region of interest" description="Disordered" evidence="2">
    <location>
        <begin position="505"/>
        <end position="538"/>
    </location>
</feature>
<proteinExistence type="predicted"/>
<dbReference type="InterPro" id="IPR056396">
    <property type="entry name" value="HEAT_SCC3-SA"/>
</dbReference>
<dbReference type="Pfam" id="PF08514">
    <property type="entry name" value="STAG"/>
    <property type="match status" value="1"/>
</dbReference>
<dbReference type="GO" id="GO:0000785">
    <property type="term" value="C:chromatin"/>
    <property type="evidence" value="ECO:0007669"/>
    <property type="project" value="TreeGrafter"/>
</dbReference>
<feature type="compositionally biased region" description="Low complexity" evidence="2">
    <location>
        <begin position="1161"/>
        <end position="1174"/>
    </location>
</feature>
<feature type="compositionally biased region" description="Low complexity" evidence="2">
    <location>
        <begin position="902"/>
        <end position="916"/>
    </location>
</feature>
<dbReference type="InterPro" id="IPR020839">
    <property type="entry name" value="SCD"/>
</dbReference>
<keyword evidence="5" id="KW-1185">Reference proteome</keyword>
<dbReference type="AlphaFoldDB" id="A0A8J4PQL0"/>
<gene>
    <name evidence="4" type="ORF">CYY_006882</name>
</gene>
<feature type="compositionally biased region" description="Basic residues" evidence="2">
    <location>
        <begin position="1175"/>
        <end position="1184"/>
    </location>
</feature>
<dbReference type="Proteomes" id="UP000695562">
    <property type="component" value="Unassembled WGS sequence"/>
</dbReference>
<dbReference type="GO" id="GO:0008278">
    <property type="term" value="C:cohesin complex"/>
    <property type="evidence" value="ECO:0007669"/>
    <property type="project" value="TreeGrafter"/>
</dbReference>
<dbReference type="PANTHER" id="PTHR11199">
    <property type="entry name" value="STROMAL ANTIGEN"/>
    <property type="match status" value="1"/>
</dbReference>
<evidence type="ECO:0000256" key="1">
    <source>
        <dbReference type="SAM" id="Coils"/>
    </source>
</evidence>
<evidence type="ECO:0000259" key="3">
    <source>
        <dbReference type="PROSITE" id="PS51425"/>
    </source>
</evidence>
<feature type="compositionally biased region" description="Acidic residues" evidence="2">
    <location>
        <begin position="513"/>
        <end position="527"/>
    </location>
</feature>
<feature type="region of interest" description="Disordered" evidence="2">
    <location>
        <begin position="867"/>
        <end position="934"/>
    </location>
</feature>
<dbReference type="PANTHER" id="PTHR11199:SF0">
    <property type="entry name" value="LD34181P-RELATED"/>
    <property type="match status" value="1"/>
</dbReference>
<feature type="compositionally biased region" description="Acidic residues" evidence="2">
    <location>
        <begin position="1189"/>
        <end position="1215"/>
    </location>
</feature>
<accession>A0A8J4PQL0</accession>
<dbReference type="InterPro" id="IPR013721">
    <property type="entry name" value="STAG"/>
</dbReference>
<dbReference type="InterPro" id="IPR039662">
    <property type="entry name" value="Cohesin_Scc3/SA"/>
</dbReference>
<name>A0A8J4PQL0_9MYCE</name>
<dbReference type="OrthoDB" id="19756at2759"/>
<feature type="compositionally biased region" description="Low complexity" evidence="2">
    <location>
        <begin position="1216"/>
        <end position="1227"/>
    </location>
</feature>
<feature type="region of interest" description="Disordered" evidence="2">
    <location>
        <begin position="1138"/>
        <end position="1252"/>
    </location>
</feature>
<evidence type="ECO:0000313" key="4">
    <source>
        <dbReference type="EMBL" id="KAF2071798.1"/>
    </source>
</evidence>
<keyword evidence="1" id="KW-0175">Coiled coil</keyword>
<dbReference type="InterPro" id="IPR016024">
    <property type="entry name" value="ARM-type_fold"/>
</dbReference>
<dbReference type="GO" id="GO:0007062">
    <property type="term" value="P:sister chromatid cohesion"/>
    <property type="evidence" value="ECO:0007669"/>
    <property type="project" value="UniProtKB-ARBA"/>
</dbReference>
<dbReference type="SUPFAM" id="SSF48371">
    <property type="entry name" value="ARM repeat"/>
    <property type="match status" value="1"/>
</dbReference>
<sequence length="1252" mass="143316">MPPRKKVTKTTGDTAISKKRQITRKKKVNTSDLFEKIKKKCNVTDLLDDWIRFYSEDPERALYDLLMMVFECSGMEGVIDYKSFVELGIHDGASEMLKLKDQPMFPLGTKQNKNILANYKQFWSVIIIKCAESILFDKYFLEMMEQWFKELKSAHKRGTRYATAVACIQITESLISVANDIKKRLGLANRQYTSETKNTSRSKQLKENLEQLETRVKIIEAHIGKMFGVFDTLFKDVLPELRSICLMPLAHCILAYPGTLFADKYLEPIRRALNDWMTEPRQTAVQALITLYSNENISRLDSFTSRAKHRIVEIAFCDKVPAICIQAIHLVALMNQHELLDDDDINKICRLYLVDQKDISQAAGQLIYQKYFQDTEELVADATAKKKAGDRFKHRETQFNTLIEFVETSPAPNIPYYAVQALWPHASAVLGDWEFYVKYFEDIDSKDLSDRQLALFCQILNAAVRLAVGDTYDTFSLENRQPLHLAVTASKKFGHKHVGKKVLNEKSTAITTDNEEERVETDEEAQEPEQQQDQPEEKVIDQKVAGIVTNHFISLLPALLVKYRSNAIACENLIEICKYFTLDTYLSSRHQTKYNELLEIISSIFLLHSDSSLIKTTACTLEALFHKPDIPSQLDAISKQSLLQLYNSVMDALKATLATHKLSSKKKGDDDIVSSIETSQQQQEKDQEAIVFSVISNLDKLNQLAKQFYFEQEEFEQMVFSFTQGQINDQDDIESSVSRDKVISLSLEAYTTTLMWCLFNANPADQLLHTTDSKILRMFYQFCTVALSLLRSDDLSHSLRHYIVRNLVEIRSMFSLAYRETLMHAYSISMPRNNDLLEKNIELLFSHEEAYALDSLKVEFLKSQKETQEKSTLQKQNRKKKAAEKKAKSASAATTTDDEAGKTTTAAESTTGASSSDMDTSDKETTNDEADKEAAEQIDQDFIDRFEFDPLYEDRVEELVLSTCFAVRRLIVSPKTVWRLIEMIPLAPNRSIMDIVKTFLSEITMPTVEEEATVVKSIVKKFHSICTSDSIASSSNFQLNMFSRLKYLIQWMSSDFIQHPKSTGLAINDILQEIKLHNSFAKPEELLEILNFVASKSNEQATLYLIKNRIQFDDDYEFIELIEKLYNTIELQTIAEDTKTMKKSSKGKGKAKGKAKVGDINNNNNNISKSTPSSQRKRKRRTKKKIESSSEEDEPSESSEYSDEQDEIESDDDDNNNNNNNQKQQQQSEEEIEENSENSSDFEPSQPKSRKT</sequence>
<dbReference type="Pfam" id="PF21581">
    <property type="entry name" value="SCD"/>
    <property type="match status" value="1"/>
</dbReference>
<feature type="coiled-coil region" evidence="1">
    <location>
        <begin position="195"/>
        <end position="222"/>
    </location>
</feature>
<dbReference type="Pfam" id="PF24571">
    <property type="entry name" value="HEAT_SCC3-SA"/>
    <property type="match status" value="1"/>
</dbReference>
<comment type="caution">
    <text evidence="4">The sequence shown here is derived from an EMBL/GenBank/DDBJ whole genome shotgun (WGS) entry which is preliminary data.</text>
</comment>
<dbReference type="GO" id="GO:0003682">
    <property type="term" value="F:chromatin binding"/>
    <property type="evidence" value="ECO:0007669"/>
    <property type="project" value="TreeGrafter"/>
</dbReference>
<reference evidence="4" key="1">
    <citation type="submission" date="2020-01" db="EMBL/GenBank/DDBJ databases">
        <title>Development of genomics and gene disruption for Polysphondylium violaceum indicates a role for the polyketide synthase stlB in stalk morphogenesis.</title>
        <authorList>
            <person name="Narita B."/>
            <person name="Kawabe Y."/>
            <person name="Kin K."/>
            <person name="Saito T."/>
            <person name="Gibbs R."/>
            <person name="Kuspa A."/>
            <person name="Muzny D."/>
            <person name="Queller D."/>
            <person name="Richards S."/>
            <person name="Strassman J."/>
            <person name="Sucgang R."/>
            <person name="Worley K."/>
            <person name="Schaap P."/>
        </authorList>
    </citation>
    <scope>NUCLEOTIDE SEQUENCE</scope>
    <source>
        <strain evidence="4">QSvi11</strain>
    </source>
</reference>
<dbReference type="PROSITE" id="PS51425">
    <property type="entry name" value="SCD"/>
    <property type="match status" value="1"/>
</dbReference>
<feature type="compositionally biased region" description="Basic residues" evidence="2">
    <location>
        <begin position="1141"/>
        <end position="1155"/>
    </location>
</feature>
<dbReference type="GO" id="GO:0005634">
    <property type="term" value="C:nucleus"/>
    <property type="evidence" value="ECO:0007669"/>
    <property type="project" value="TreeGrafter"/>
</dbReference>
<evidence type="ECO:0000313" key="5">
    <source>
        <dbReference type="Proteomes" id="UP000695562"/>
    </source>
</evidence>